<name>A0ABY5RVU0_9HYPH</name>
<reference evidence="2" key="1">
    <citation type="submission" date="2022-08" db="EMBL/GenBank/DDBJ databases">
        <title>Microvirga terrae sp. nov., isolated from soil.</title>
        <authorList>
            <person name="Kim K.H."/>
            <person name="Seo Y.L."/>
            <person name="Kim J.M."/>
            <person name="Lee J.K."/>
            <person name="Han D.M."/>
            <person name="Jeon C.O."/>
        </authorList>
    </citation>
    <scope>NUCLEOTIDE SEQUENCE</scope>
    <source>
        <strain evidence="2">R24</strain>
    </source>
</reference>
<feature type="coiled-coil region" evidence="1">
    <location>
        <begin position="28"/>
        <end position="62"/>
    </location>
</feature>
<keyword evidence="3" id="KW-1185">Reference proteome</keyword>
<organism evidence="2 3">
    <name type="scientific">Microvirga terrae</name>
    <dbReference type="NCBI Taxonomy" id="2740529"/>
    <lineage>
        <taxon>Bacteria</taxon>
        <taxon>Pseudomonadati</taxon>
        <taxon>Pseudomonadota</taxon>
        <taxon>Alphaproteobacteria</taxon>
        <taxon>Hyphomicrobiales</taxon>
        <taxon>Methylobacteriaceae</taxon>
        <taxon>Microvirga</taxon>
    </lineage>
</organism>
<dbReference type="EMBL" id="CP102845">
    <property type="protein sequence ID" value="UVF21361.1"/>
    <property type="molecule type" value="Genomic_DNA"/>
</dbReference>
<accession>A0ABY5RVU0</accession>
<proteinExistence type="predicted"/>
<protein>
    <submittedName>
        <fullName evidence="2">Uncharacterized protein</fullName>
    </submittedName>
</protein>
<keyword evidence="1" id="KW-0175">Coiled coil</keyword>
<sequence>MKNIHDIEAQLVGARTDLAAALERGDDTRSYRNAVVELEQELAAAQREQTNAERARQRTEHERLGALSAGAVHAAQEAVADAAGATEVAGVQMPAPEDDPEVANAAARLAAARDRLVREDARYTAAYGEWATINKRLVEKQRQRDEIVARRASGDERPEDGAELTALNLDIGSLQSMAADRHIAAEQLKPTSARRLVADAEAALKKAQDEALFNLRKARIRALELALIDEHAIAVSDARARGLNEFTSLPMLRETQRIIHRTATWEDR</sequence>
<dbReference type="Proteomes" id="UP001017257">
    <property type="component" value="Chromosome"/>
</dbReference>
<evidence type="ECO:0000313" key="2">
    <source>
        <dbReference type="EMBL" id="UVF21361.1"/>
    </source>
</evidence>
<dbReference type="RefSeq" id="WP_173947472.1">
    <property type="nucleotide sequence ID" value="NZ_CP102845.1"/>
</dbReference>
<evidence type="ECO:0000313" key="3">
    <source>
        <dbReference type="Proteomes" id="UP001017257"/>
    </source>
</evidence>
<evidence type="ECO:0000256" key="1">
    <source>
        <dbReference type="SAM" id="Coils"/>
    </source>
</evidence>
<gene>
    <name evidence="2" type="ORF">HPT29_009645</name>
</gene>